<keyword evidence="3" id="KW-1185">Reference proteome</keyword>
<dbReference type="AlphaFoldDB" id="A0AAV7IRJ9"/>
<protein>
    <submittedName>
        <fullName evidence="2">Uncharacterized protein</fullName>
    </submittedName>
</protein>
<dbReference type="EMBL" id="JAHXZJ010000001">
    <property type="protein sequence ID" value="KAH0567454.1"/>
    <property type="molecule type" value="Genomic_DNA"/>
</dbReference>
<dbReference type="Proteomes" id="UP000826195">
    <property type="component" value="Unassembled WGS sequence"/>
</dbReference>
<feature type="region of interest" description="Disordered" evidence="1">
    <location>
        <begin position="70"/>
        <end position="93"/>
    </location>
</feature>
<reference evidence="2 3" key="1">
    <citation type="journal article" date="2021" name="J. Hered.">
        <title>A chromosome-level genome assembly of the parasitoid wasp, Cotesia glomerata (Hymenoptera: Braconidae).</title>
        <authorList>
            <person name="Pinto B.J."/>
            <person name="Weis J.J."/>
            <person name="Gamble T."/>
            <person name="Ode P.J."/>
            <person name="Paul R."/>
            <person name="Zaspel J.M."/>
        </authorList>
    </citation>
    <scope>NUCLEOTIDE SEQUENCE [LARGE SCALE GENOMIC DNA]</scope>
    <source>
        <strain evidence="2">CgM1</strain>
    </source>
</reference>
<evidence type="ECO:0000256" key="1">
    <source>
        <dbReference type="SAM" id="MobiDB-lite"/>
    </source>
</evidence>
<comment type="caution">
    <text evidence="2">The sequence shown here is derived from an EMBL/GenBank/DDBJ whole genome shotgun (WGS) entry which is preliminary data.</text>
</comment>
<gene>
    <name evidence="2" type="ORF">KQX54_010087</name>
</gene>
<accession>A0AAV7IRJ9</accession>
<evidence type="ECO:0000313" key="2">
    <source>
        <dbReference type="EMBL" id="KAH0567454.1"/>
    </source>
</evidence>
<proteinExistence type="predicted"/>
<evidence type="ECO:0000313" key="3">
    <source>
        <dbReference type="Proteomes" id="UP000826195"/>
    </source>
</evidence>
<name>A0AAV7IRJ9_COTGL</name>
<sequence>MQTDYNRLPHDHRVHQKVIMADKGATNSLLGVAHPHMGPQFCRRAFRCYPSSSLFFSFPRYRQTQSRLATRNSVVTPHTSRGGTTTPVEMQKGTTTCPGATQRLYWPPESGHGPSCGTYVLANQILSEGPRITRISRIRTSEQLLKEGEARTYTGHKAQT</sequence>
<organism evidence="2 3">
    <name type="scientific">Cotesia glomerata</name>
    <name type="common">Lepidopteran parasitic wasp</name>
    <name type="synonym">Apanteles glomeratus</name>
    <dbReference type="NCBI Taxonomy" id="32391"/>
    <lineage>
        <taxon>Eukaryota</taxon>
        <taxon>Metazoa</taxon>
        <taxon>Ecdysozoa</taxon>
        <taxon>Arthropoda</taxon>
        <taxon>Hexapoda</taxon>
        <taxon>Insecta</taxon>
        <taxon>Pterygota</taxon>
        <taxon>Neoptera</taxon>
        <taxon>Endopterygota</taxon>
        <taxon>Hymenoptera</taxon>
        <taxon>Apocrita</taxon>
        <taxon>Ichneumonoidea</taxon>
        <taxon>Braconidae</taxon>
        <taxon>Microgastrinae</taxon>
        <taxon>Cotesia</taxon>
    </lineage>
</organism>